<dbReference type="RefSeq" id="WP_106009464.1">
    <property type="nucleotide sequence ID" value="NZ_PVXP01000023.1"/>
</dbReference>
<reference evidence="5 6" key="1">
    <citation type="submission" date="2018-03" db="EMBL/GenBank/DDBJ databases">
        <title>Genome sequence of Clostridium luticellarii DSM 29923.</title>
        <authorList>
            <person name="Poehlein A."/>
            <person name="Daniel R."/>
        </authorList>
    </citation>
    <scope>NUCLEOTIDE SEQUENCE [LARGE SCALE GENOMIC DNA]</scope>
    <source>
        <strain evidence="5 6">DSM 29923</strain>
    </source>
</reference>
<keyword evidence="1" id="KW-0677">Repeat</keyword>
<evidence type="ECO:0000256" key="2">
    <source>
        <dbReference type="ARBA" id="ARBA00022741"/>
    </source>
</evidence>
<dbReference type="AlphaFoldDB" id="A0A2T0BMM3"/>
<dbReference type="GO" id="GO:0005524">
    <property type="term" value="F:ATP binding"/>
    <property type="evidence" value="ECO:0007669"/>
    <property type="project" value="UniProtKB-KW"/>
</dbReference>
<dbReference type="PROSITE" id="PS50893">
    <property type="entry name" value="ABC_TRANSPORTER_2"/>
    <property type="match status" value="1"/>
</dbReference>
<dbReference type="OrthoDB" id="9801441at2"/>
<evidence type="ECO:0000256" key="1">
    <source>
        <dbReference type="ARBA" id="ARBA00022737"/>
    </source>
</evidence>
<evidence type="ECO:0000256" key="3">
    <source>
        <dbReference type="ARBA" id="ARBA00022840"/>
    </source>
</evidence>
<dbReference type="PROSITE" id="PS00211">
    <property type="entry name" value="ABC_TRANSPORTER_1"/>
    <property type="match status" value="1"/>
</dbReference>
<keyword evidence="6" id="KW-1185">Reference proteome</keyword>
<dbReference type="SUPFAM" id="SSF52540">
    <property type="entry name" value="P-loop containing nucleoside triphosphate hydrolases"/>
    <property type="match status" value="2"/>
</dbReference>
<dbReference type="PANTHER" id="PTHR19211:SF14">
    <property type="entry name" value="ATP-BINDING CASSETTE SUB-FAMILY F MEMBER 1"/>
    <property type="match status" value="1"/>
</dbReference>
<evidence type="ECO:0000313" key="5">
    <source>
        <dbReference type="EMBL" id="PRR85130.1"/>
    </source>
</evidence>
<sequence length="372" mass="41809">MLILEACDFKKYYGDRLILSLKSLTVKSGDKIGVVGRNGAGKSTFLNILAGEVKEDEGIVKRYCSISYIKQFSNENITAYGRILKEFEVEKKVDAEKVSGGERTKLNIAAALSREGELLLADEPTSNLDYRSICILKSKLQKIETFILISHDRELMDSLLNIIAGKSGLIYKVPRATIGYLYQDFANLEGDKSIIENVMETSVQDEGAVRTILARLLFTGNDVYKKVSLLSGGERIKASFAKLFVSGANVLLLDEPTNYLDLQSIEALEDVLKIYEGTVVFVSHDSKFINFTADRMILLKDGKITEFDGNLKEFEEHQKLKKGSEEHKMEKSVLQMKLTEIISRMSLPGSDKEMLEVEYKDVLNRLKSLDKK</sequence>
<dbReference type="Pfam" id="PF00005">
    <property type="entry name" value="ABC_tran"/>
    <property type="match status" value="2"/>
</dbReference>
<feature type="domain" description="ABC transporter" evidence="4">
    <location>
        <begin position="4"/>
        <end position="326"/>
    </location>
</feature>
<dbReference type="InterPro" id="IPR050611">
    <property type="entry name" value="ABCF"/>
</dbReference>
<protein>
    <submittedName>
        <fullName evidence="5">Putative ABC transporter ATP-binding protein</fullName>
    </submittedName>
</protein>
<dbReference type="SMART" id="SM00382">
    <property type="entry name" value="AAA"/>
    <property type="match status" value="1"/>
</dbReference>
<proteinExistence type="predicted"/>
<dbReference type="InterPro" id="IPR017871">
    <property type="entry name" value="ABC_transporter-like_CS"/>
</dbReference>
<dbReference type="InterPro" id="IPR003593">
    <property type="entry name" value="AAA+_ATPase"/>
</dbReference>
<comment type="caution">
    <text evidence="5">The sequence shown here is derived from an EMBL/GenBank/DDBJ whole genome shotgun (WGS) entry which is preliminary data.</text>
</comment>
<keyword evidence="2" id="KW-0547">Nucleotide-binding</keyword>
<dbReference type="Proteomes" id="UP000237798">
    <property type="component" value="Unassembled WGS sequence"/>
</dbReference>
<accession>A0A2T0BMM3</accession>
<gene>
    <name evidence="5" type="ORF">CLLU_18660</name>
</gene>
<dbReference type="InterPro" id="IPR003439">
    <property type="entry name" value="ABC_transporter-like_ATP-bd"/>
</dbReference>
<evidence type="ECO:0000259" key="4">
    <source>
        <dbReference type="PROSITE" id="PS50893"/>
    </source>
</evidence>
<dbReference type="GO" id="GO:0016887">
    <property type="term" value="F:ATP hydrolysis activity"/>
    <property type="evidence" value="ECO:0007669"/>
    <property type="project" value="InterPro"/>
</dbReference>
<evidence type="ECO:0000313" key="6">
    <source>
        <dbReference type="Proteomes" id="UP000237798"/>
    </source>
</evidence>
<dbReference type="EMBL" id="PVXP01000023">
    <property type="protein sequence ID" value="PRR85130.1"/>
    <property type="molecule type" value="Genomic_DNA"/>
</dbReference>
<dbReference type="InterPro" id="IPR027417">
    <property type="entry name" value="P-loop_NTPase"/>
</dbReference>
<name>A0A2T0BMM3_9CLOT</name>
<organism evidence="5 6">
    <name type="scientific">Clostridium luticellarii</name>
    <dbReference type="NCBI Taxonomy" id="1691940"/>
    <lineage>
        <taxon>Bacteria</taxon>
        <taxon>Bacillati</taxon>
        <taxon>Bacillota</taxon>
        <taxon>Clostridia</taxon>
        <taxon>Eubacteriales</taxon>
        <taxon>Clostridiaceae</taxon>
        <taxon>Clostridium</taxon>
    </lineage>
</organism>
<dbReference type="PANTHER" id="PTHR19211">
    <property type="entry name" value="ATP-BINDING TRANSPORT PROTEIN-RELATED"/>
    <property type="match status" value="1"/>
</dbReference>
<dbReference type="Gene3D" id="3.40.50.300">
    <property type="entry name" value="P-loop containing nucleotide triphosphate hydrolases"/>
    <property type="match status" value="3"/>
</dbReference>
<keyword evidence="3 5" id="KW-0067">ATP-binding</keyword>
<dbReference type="CDD" id="cd03221">
    <property type="entry name" value="ABCF_EF-3"/>
    <property type="match status" value="1"/>
</dbReference>